<reference evidence="1" key="1">
    <citation type="submission" date="2019-06" db="EMBL/GenBank/DDBJ databases">
        <authorList>
            <person name="Le Quere A."/>
            <person name="Colella S."/>
        </authorList>
    </citation>
    <scope>NUCLEOTIDE SEQUENCE</scope>
    <source>
        <strain evidence="1">EmedicaeMD41</strain>
    </source>
</reference>
<sequence length="60" mass="6959">MLIEPGTKFGPIPPFSLEQFFSLPTTSCRWEALRKRDCTGMYLFHELAGEILKGRPRREC</sequence>
<protein>
    <recommendedName>
        <fullName evidence="2">Transposase</fullName>
    </recommendedName>
</protein>
<dbReference type="AlphaFoldDB" id="A0A508X411"/>
<evidence type="ECO:0008006" key="2">
    <source>
        <dbReference type="Google" id="ProtNLM"/>
    </source>
</evidence>
<proteinExistence type="predicted"/>
<evidence type="ECO:0000313" key="1">
    <source>
        <dbReference type="EMBL" id="VTZ64247.1"/>
    </source>
</evidence>
<dbReference type="EMBL" id="CABFNB010000125">
    <property type="protein sequence ID" value="VTZ64247.1"/>
    <property type="molecule type" value="Genomic_DNA"/>
</dbReference>
<organism evidence="1">
    <name type="scientific">Sinorhizobium medicae</name>
    <dbReference type="NCBI Taxonomy" id="110321"/>
    <lineage>
        <taxon>Bacteria</taxon>
        <taxon>Pseudomonadati</taxon>
        <taxon>Pseudomonadota</taxon>
        <taxon>Alphaproteobacteria</taxon>
        <taxon>Hyphomicrobiales</taxon>
        <taxon>Rhizobiaceae</taxon>
        <taxon>Sinorhizobium/Ensifer group</taxon>
        <taxon>Sinorhizobium</taxon>
    </lineage>
</organism>
<name>A0A508X411_9HYPH</name>
<accession>A0A508X411</accession>
<dbReference type="Proteomes" id="UP000507954">
    <property type="component" value="Unassembled WGS sequence"/>
</dbReference>
<gene>
    <name evidence="1" type="ORF">EMEDMD4_570127</name>
</gene>